<comment type="subunit">
    <text evidence="5 8">Heterotetramer of two alpha and two beta subunits.</text>
</comment>
<evidence type="ECO:0000256" key="3">
    <source>
        <dbReference type="ARBA" id="ARBA00022741"/>
    </source>
</evidence>
<reference evidence="10 11" key="1">
    <citation type="submission" date="2017-07" db="EMBL/GenBank/DDBJ databases">
        <title>Recovery of genomes from metagenomes via a dereplication, aggregation, and scoring strategy.</title>
        <authorList>
            <person name="Sieber C.M."/>
            <person name="Probst A.J."/>
            <person name="Sharrar A."/>
            <person name="Thomas B.C."/>
            <person name="Hess M."/>
            <person name="Tringe S.G."/>
            <person name="Banfield J.F."/>
        </authorList>
    </citation>
    <scope>NUCLEOTIDE SEQUENCE [LARGE SCALE GENOMIC DNA]</scope>
    <source>
        <strain evidence="10">JGI_Cruoil_03_44_89</strain>
    </source>
</reference>
<comment type="similarity">
    <text evidence="4 5 7">Belongs to the succinate/malate CoA ligase alpha subunit family.</text>
</comment>
<comment type="caution">
    <text evidence="10">The sequence shown here is derived from an EMBL/GenBank/DDBJ whole genome shotgun (WGS) entry which is preliminary data.</text>
</comment>
<dbReference type="EC" id="6.2.1.5" evidence="5"/>
<dbReference type="PRINTS" id="PR01798">
    <property type="entry name" value="SCOASYNTHASE"/>
</dbReference>
<dbReference type="GO" id="GO:0006099">
    <property type="term" value="P:tricarboxylic acid cycle"/>
    <property type="evidence" value="ECO:0007669"/>
    <property type="project" value="UniProtKB-UniRule"/>
</dbReference>
<dbReference type="Pfam" id="PF00549">
    <property type="entry name" value="Ligase_CoA"/>
    <property type="match status" value="1"/>
</dbReference>
<gene>
    <name evidence="5" type="primary">sucD</name>
    <name evidence="10" type="ORF">CH333_02005</name>
</gene>
<dbReference type="PANTHER" id="PTHR11117">
    <property type="entry name" value="SUCCINYL-COA LIGASE SUBUNIT ALPHA"/>
    <property type="match status" value="1"/>
</dbReference>
<keyword evidence="1 5" id="KW-0816">Tricarboxylic acid cycle</keyword>
<keyword evidence="3 5" id="KW-0547">Nucleotide-binding</keyword>
<dbReference type="SMART" id="SM00881">
    <property type="entry name" value="CoA_binding"/>
    <property type="match status" value="1"/>
</dbReference>
<feature type="binding site" evidence="5">
    <location>
        <position position="43"/>
    </location>
    <ligand>
        <name>CoA</name>
        <dbReference type="ChEBI" id="CHEBI:57287"/>
    </ligand>
</feature>
<dbReference type="GO" id="GO:0009361">
    <property type="term" value="C:succinate-CoA ligase complex (ADP-forming)"/>
    <property type="evidence" value="ECO:0007669"/>
    <property type="project" value="TreeGrafter"/>
</dbReference>
<keyword evidence="2 5" id="KW-0436">Ligase</keyword>
<dbReference type="FunFam" id="3.40.50.261:FF:000006">
    <property type="entry name" value="Succinate--CoA ligase [ADP-forming] subunit alpha"/>
    <property type="match status" value="1"/>
</dbReference>
<protein>
    <recommendedName>
        <fullName evidence="5">Succinate--CoA ligase [ADP-forming] subunit alpha</fullName>
        <ecNumber evidence="5">6.2.1.5</ecNumber>
    </recommendedName>
    <alternativeName>
        <fullName evidence="5">Succinyl-CoA synthetase subunit alpha</fullName>
        <shortName evidence="5">SCS-alpha</shortName>
    </alternativeName>
</protein>
<evidence type="ECO:0000256" key="8">
    <source>
        <dbReference type="RuleBase" id="RU000699"/>
    </source>
</evidence>
<dbReference type="PANTHER" id="PTHR11117:SF2">
    <property type="entry name" value="SUCCINATE--COA LIGASE [ADP_GDP-FORMING] SUBUNIT ALPHA, MITOCHONDRIAL"/>
    <property type="match status" value="1"/>
</dbReference>
<dbReference type="Gene3D" id="3.40.50.720">
    <property type="entry name" value="NAD(P)-binding Rossmann-like Domain"/>
    <property type="match status" value="1"/>
</dbReference>
<dbReference type="FunFam" id="3.40.50.720:FF:000277">
    <property type="entry name" value="Succinate--CoA ligase [ADP-forming] subunit alpha"/>
    <property type="match status" value="1"/>
</dbReference>
<dbReference type="InterPro" id="IPR005811">
    <property type="entry name" value="SUCC_ACL_C"/>
</dbReference>
<organism evidence="10 11">
    <name type="scientific">candidate division WOR-3 bacterium JGI_Cruoil_03_44_89</name>
    <dbReference type="NCBI Taxonomy" id="1973748"/>
    <lineage>
        <taxon>Bacteria</taxon>
        <taxon>Bacteria division WOR-3</taxon>
    </lineage>
</organism>
<sequence length="288" mass="30004">MSILIDKKTKVCVQGITGRDGSFHTERMIEYGTKVVCGVTPGKGGTTILGIPVYDTVKEAVEREGANTTIIFVPARFATDALLEAGDSGVGLVVCITEGIPVLDISKVLKFYREKGVTLIGPNSPGLISPGESKVGILPSNIFKKGGVGVISRSGTLTYELVSHITNSGLGESTCIGIGGDPLIGLKFIDCLKQFGKDPDTEAILMVGEIGGHDEEDAADFIVHNISKPVVAFVAGKTAPPGKRMGHAGAIISGGSGTAREKIEKFESVGIRVASEPEEVGELLKGIL</sequence>
<dbReference type="Proteomes" id="UP000215215">
    <property type="component" value="Unassembled WGS sequence"/>
</dbReference>
<dbReference type="NCBIfam" id="TIGR01019">
    <property type="entry name" value="sucCoAalpha"/>
    <property type="match status" value="1"/>
</dbReference>
<dbReference type="InterPro" id="IPR005810">
    <property type="entry name" value="CoA_lig_alpha"/>
</dbReference>
<comment type="catalytic activity">
    <reaction evidence="5 8">
        <text>succinate + ATP + CoA = succinyl-CoA + ADP + phosphate</text>
        <dbReference type="Rhea" id="RHEA:17661"/>
        <dbReference type="ChEBI" id="CHEBI:30031"/>
        <dbReference type="ChEBI" id="CHEBI:30616"/>
        <dbReference type="ChEBI" id="CHEBI:43474"/>
        <dbReference type="ChEBI" id="CHEBI:57287"/>
        <dbReference type="ChEBI" id="CHEBI:57292"/>
        <dbReference type="ChEBI" id="CHEBI:456216"/>
        <dbReference type="EC" id="6.2.1.5"/>
    </reaction>
</comment>
<evidence type="ECO:0000259" key="9">
    <source>
        <dbReference type="SMART" id="SM00881"/>
    </source>
</evidence>
<feature type="binding site" evidence="5">
    <location>
        <begin position="96"/>
        <end position="98"/>
    </location>
    <ligand>
        <name>CoA</name>
        <dbReference type="ChEBI" id="CHEBI:57287"/>
    </ligand>
</feature>
<evidence type="ECO:0000313" key="11">
    <source>
        <dbReference type="Proteomes" id="UP000215215"/>
    </source>
</evidence>
<dbReference type="PIRSF" id="PIRSF001553">
    <property type="entry name" value="SucCS_alpha"/>
    <property type="match status" value="1"/>
</dbReference>
<dbReference type="InterPro" id="IPR016102">
    <property type="entry name" value="Succinyl-CoA_synth-like"/>
</dbReference>
<evidence type="ECO:0000256" key="6">
    <source>
        <dbReference type="PIRSR" id="PIRSR001553-1"/>
    </source>
</evidence>
<dbReference type="Pfam" id="PF02629">
    <property type="entry name" value="CoA_binding"/>
    <property type="match status" value="1"/>
</dbReference>
<dbReference type="SUPFAM" id="SSF52210">
    <property type="entry name" value="Succinyl-CoA synthetase domains"/>
    <property type="match status" value="1"/>
</dbReference>
<feature type="active site" description="Tele-phosphohistidine intermediate" evidence="5 6">
    <location>
        <position position="247"/>
    </location>
</feature>
<proteinExistence type="inferred from homology"/>
<evidence type="ECO:0000256" key="5">
    <source>
        <dbReference type="HAMAP-Rule" id="MF_01988"/>
    </source>
</evidence>
<dbReference type="InterPro" id="IPR017440">
    <property type="entry name" value="Cit_synth/succinyl-CoA_lig_AS"/>
</dbReference>
<accession>A0A235BZW7</accession>
<dbReference type="PROSITE" id="PS01216">
    <property type="entry name" value="SUCCINYL_COA_LIG_1"/>
    <property type="match status" value="1"/>
</dbReference>
<dbReference type="GO" id="GO:0000166">
    <property type="term" value="F:nucleotide binding"/>
    <property type="evidence" value="ECO:0007669"/>
    <property type="project" value="UniProtKB-KW"/>
</dbReference>
<feature type="domain" description="CoA-binding" evidence="9">
    <location>
        <begin position="4"/>
        <end position="100"/>
    </location>
</feature>
<feature type="binding site" evidence="5">
    <location>
        <begin position="17"/>
        <end position="20"/>
    </location>
    <ligand>
        <name>CoA</name>
        <dbReference type="ChEBI" id="CHEBI:57287"/>
    </ligand>
</feature>
<dbReference type="Gene3D" id="3.40.50.261">
    <property type="entry name" value="Succinyl-CoA synthetase domains"/>
    <property type="match status" value="1"/>
</dbReference>
<dbReference type="NCBIfam" id="NF004230">
    <property type="entry name" value="PRK05678.1"/>
    <property type="match status" value="1"/>
</dbReference>
<dbReference type="InterPro" id="IPR003781">
    <property type="entry name" value="CoA-bd"/>
</dbReference>
<dbReference type="InterPro" id="IPR036291">
    <property type="entry name" value="NAD(P)-bd_dom_sf"/>
</dbReference>
<dbReference type="GO" id="GO:0004775">
    <property type="term" value="F:succinate-CoA ligase (ADP-forming) activity"/>
    <property type="evidence" value="ECO:0007669"/>
    <property type="project" value="UniProtKB-UniRule"/>
</dbReference>
<feature type="binding site" evidence="5">
    <location>
        <position position="159"/>
    </location>
    <ligand>
        <name>substrate</name>
        <note>ligand shared with subunit beta</note>
    </ligand>
</feature>
<comment type="function">
    <text evidence="5 8">Succinyl-CoA synthetase functions in the citric acid cycle (TCA), coupling the hydrolysis of succinyl-CoA to the synthesis of either ATP or GTP and thus represents the only step of substrate-level phosphorylation in the TCA. The alpha subunit of the enzyme binds the substrates coenzyme A and phosphate, while succinate binding and nucleotide specificity is provided by the beta subunit.</text>
</comment>
<dbReference type="EMBL" id="NOZQ01000034">
    <property type="protein sequence ID" value="OYD17085.1"/>
    <property type="molecule type" value="Genomic_DNA"/>
</dbReference>
<evidence type="ECO:0000256" key="2">
    <source>
        <dbReference type="ARBA" id="ARBA00022598"/>
    </source>
</evidence>
<dbReference type="PROSITE" id="PS00399">
    <property type="entry name" value="SUCCINYL_COA_LIG_2"/>
    <property type="match status" value="1"/>
</dbReference>
<evidence type="ECO:0000313" key="10">
    <source>
        <dbReference type="EMBL" id="OYD17085.1"/>
    </source>
</evidence>
<evidence type="ECO:0000256" key="4">
    <source>
        <dbReference type="ARBA" id="ARBA00060724"/>
    </source>
</evidence>
<name>A0A235BZW7_UNCW3</name>
<evidence type="ECO:0000256" key="7">
    <source>
        <dbReference type="RuleBase" id="RU000677"/>
    </source>
</evidence>
<dbReference type="GO" id="GO:0004776">
    <property type="term" value="F:succinate-CoA ligase (GDP-forming) activity"/>
    <property type="evidence" value="ECO:0007669"/>
    <property type="project" value="TreeGrafter"/>
</dbReference>
<comment type="pathway">
    <text evidence="5 8">Carbohydrate metabolism; tricarboxylic acid cycle; succinate from succinyl-CoA (ligase route): step 1/1.</text>
</comment>
<evidence type="ECO:0000256" key="1">
    <source>
        <dbReference type="ARBA" id="ARBA00022532"/>
    </source>
</evidence>
<comment type="catalytic activity">
    <reaction evidence="5">
        <text>GTP + succinate + CoA = succinyl-CoA + GDP + phosphate</text>
        <dbReference type="Rhea" id="RHEA:22120"/>
        <dbReference type="ChEBI" id="CHEBI:30031"/>
        <dbReference type="ChEBI" id="CHEBI:37565"/>
        <dbReference type="ChEBI" id="CHEBI:43474"/>
        <dbReference type="ChEBI" id="CHEBI:57287"/>
        <dbReference type="ChEBI" id="CHEBI:57292"/>
        <dbReference type="ChEBI" id="CHEBI:58189"/>
    </reaction>
</comment>
<dbReference type="SUPFAM" id="SSF51735">
    <property type="entry name" value="NAD(P)-binding Rossmann-fold domains"/>
    <property type="match status" value="1"/>
</dbReference>
<dbReference type="AlphaFoldDB" id="A0A235BZW7"/>
<dbReference type="HAMAP" id="MF_01988">
    <property type="entry name" value="Succ_CoA_alpha"/>
    <property type="match status" value="1"/>
</dbReference>
<dbReference type="UniPathway" id="UPA00223">
    <property type="reaction ID" value="UER00999"/>
</dbReference>
<dbReference type="InterPro" id="IPR033847">
    <property type="entry name" value="Citrt_syn/SCS-alpha_CS"/>
</dbReference>